<dbReference type="Proteomes" id="UP000300142">
    <property type="component" value="Unassembled WGS sequence"/>
</dbReference>
<dbReference type="AlphaFoldDB" id="A0A479ZRW6"/>
<accession>A0A479ZRW6</accession>
<comment type="caution">
    <text evidence="2">The sequence shown here is derived from an EMBL/GenBank/DDBJ whole genome shotgun (WGS) entry which is preliminary data.</text>
</comment>
<evidence type="ECO:0000313" key="2">
    <source>
        <dbReference type="EMBL" id="GCL35450.1"/>
    </source>
</evidence>
<keyword evidence="3" id="KW-1185">Reference proteome</keyword>
<name>A0A479ZRW6_9CYAN</name>
<feature type="coiled-coil region" evidence="1">
    <location>
        <begin position="18"/>
        <end position="50"/>
    </location>
</feature>
<evidence type="ECO:0000313" key="3">
    <source>
        <dbReference type="Proteomes" id="UP000300142"/>
    </source>
</evidence>
<dbReference type="RefSeq" id="WP_027400994.1">
    <property type="nucleotide sequence ID" value="NZ_BJCE01000010.1"/>
</dbReference>
<organism evidence="2 3">
    <name type="scientific">Sphaerospermopsis reniformis</name>
    <dbReference type="NCBI Taxonomy" id="531300"/>
    <lineage>
        <taxon>Bacteria</taxon>
        <taxon>Bacillati</taxon>
        <taxon>Cyanobacteriota</taxon>
        <taxon>Cyanophyceae</taxon>
        <taxon>Nostocales</taxon>
        <taxon>Aphanizomenonaceae</taxon>
        <taxon>Sphaerospermopsis</taxon>
    </lineage>
</organism>
<protein>
    <submittedName>
        <fullName evidence="2">Uncharacterized protein</fullName>
    </submittedName>
</protein>
<keyword evidence="1" id="KW-0175">Coiled coil</keyword>
<gene>
    <name evidence="2" type="ORF">SR1949_05450</name>
</gene>
<evidence type="ECO:0000256" key="1">
    <source>
        <dbReference type="SAM" id="Coils"/>
    </source>
</evidence>
<proteinExistence type="predicted"/>
<sequence length="71" mass="8285">MKTSAFQKAIESVEILSIEDQEILLNLLQKRLHEAKRTKLSQEITEVRQEFYEGNFQFGSVNQFLGELDQP</sequence>
<dbReference type="EMBL" id="BJCE01000010">
    <property type="protein sequence ID" value="GCL35450.1"/>
    <property type="molecule type" value="Genomic_DNA"/>
</dbReference>
<reference evidence="3" key="1">
    <citation type="submission" date="2019-02" db="EMBL/GenBank/DDBJ databases">
        <title>Draft genome sequence of Sphaerospermopsis reniformis NIES-1949.</title>
        <authorList>
            <person name="Yamaguchi H."/>
            <person name="Suzuki S."/>
            <person name="Kawachi M."/>
        </authorList>
    </citation>
    <scope>NUCLEOTIDE SEQUENCE [LARGE SCALE GENOMIC DNA]</scope>
    <source>
        <strain evidence="3">NIES-1949</strain>
    </source>
</reference>